<evidence type="ECO:0000256" key="1">
    <source>
        <dbReference type="SAM" id="SignalP"/>
    </source>
</evidence>
<keyword evidence="3" id="KW-1185">Reference proteome</keyword>
<dbReference type="EMBL" id="BLXT01005511">
    <property type="protein sequence ID" value="GFO23398.1"/>
    <property type="molecule type" value="Genomic_DNA"/>
</dbReference>
<evidence type="ECO:0008006" key="4">
    <source>
        <dbReference type="Google" id="ProtNLM"/>
    </source>
</evidence>
<feature type="signal peptide" evidence="1">
    <location>
        <begin position="1"/>
        <end position="19"/>
    </location>
</feature>
<proteinExistence type="predicted"/>
<protein>
    <recommendedName>
        <fullName evidence="4">Secreted protein</fullName>
    </recommendedName>
</protein>
<evidence type="ECO:0000313" key="3">
    <source>
        <dbReference type="Proteomes" id="UP000735302"/>
    </source>
</evidence>
<dbReference type="Proteomes" id="UP000735302">
    <property type="component" value="Unassembled WGS sequence"/>
</dbReference>
<organism evidence="2 3">
    <name type="scientific">Plakobranchus ocellatus</name>
    <dbReference type="NCBI Taxonomy" id="259542"/>
    <lineage>
        <taxon>Eukaryota</taxon>
        <taxon>Metazoa</taxon>
        <taxon>Spiralia</taxon>
        <taxon>Lophotrochozoa</taxon>
        <taxon>Mollusca</taxon>
        <taxon>Gastropoda</taxon>
        <taxon>Heterobranchia</taxon>
        <taxon>Euthyneura</taxon>
        <taxon>Panpulmonata</taxon>
        <taxon>Sacoglossa</taxon>
        <taxon>Placobranchoidea</taxon>
        <taxon>Plakobranchidae</taxon>
        <taxon>Plakobranchus</taxon>
    </lineage>
</organism>
<reference evidence="2 3" key="1">
    <citation type="journal article" date="2021" name="Elife">
        <title>Chloroplast acquisition without the gene transfer in kleptoplastic sea slugs, Plakobranchus ocellatus.</title>
        <authorList>
            <person name="Maeda T."/>
            <person name="Takahashi S."/>
            <person name="Yoshida T."/>
            <person name="Shimamura S."/>
            <person name="Takaki Y."/>
            <person name="Nagai Y."/>
            <person name="Toyoda A."/>
            <person name="Suzuki Y."/>
            <person name="Arimoto A."/>
            <person name="Ishii H."/>
            <person name="Satoh N."/>
            <person name="Nishiyama T."/>
            <person name="Hasebe M."/>
            <person name="Maruyama T."/>
            <person name="Minagawa J."/>
            <person name="Obokata J."/>
            <person name="Shigenobu S."/>
        </authorList>
    </citation>
    <scope>NUCLEOTIDE SEQUENCE [LARGE SCALE GENOMIC DNA]</scope>
</reference>
<sequence length="69" mass="7652">MKTIHLSVLLVLLVASVCTVTQEVLVACQWGTQTRDRKVSVDFKADSPATRPSNAHAHSMIRYIATQTR</sequence>
<comment type="caution">
    <text evidence="2">The sequence shown here is derived from an EMBL/GenBank/DDBJ whole genome shotgun (WGS) entry which is preliminary data.</text>
</comment>
<accession>A0AAV4BX74</accession>
<name>A0AAV4BX74_9GAST</name>
<dbReference type="AlphaFoldDB" id="A0AAV4BX74"/>
<gene>
    <name evidence="2" type="ORF">PoB_004990300</name>
</gene>
<feature type="chain" id="PRO_5044011093" description="Secreted protein" evidence="1">
    <location>
        <begin position="20"/>
        <end position="69"/>
    </location>
</feature>
<evidence type="ECO:0000313" key="2">
    <source>
        <dbReference type="EMBL" id="GFO23398.1"/>
    </source>
</evidence>
<keyword evidence="1" id="KW-0732">Signal</keyword>